<dbReference type="GO" id="GO:0016747">
    <property type="term" value="F:acyltransferase activity, transferring groups other than amino-acyl groups"/>
    <property type="evidence" value="ECO:0007669"/>
    <property type="project" value="InterPro"/>
</dbReference>
<evidence type="ECO:0000313" key="2">
    <source>
        <dbReference type="EMBL" id="CZF85757.1"/>
    </source>
</evidence>
<keyword evidence="2" id="KW-0808">Transferase</keyword>
<dbReference type="Proteomes" id="UP000073601">
    <property type="component" value="Unassembled WGS sequence"/>
</dbReference>
<proteinExistence type="predicted"/>
<keyword evidence="3" id="KW-1185">Reference proteome</keyword>
<organism evidence="2 3">
    <name type="scientific">Grimontia marina</name>
    <dbReference type="NCBI Taxonomy" id="646534"/>
    <lineage>
        <taxon>Bacteria</taxon>
        <taxon>Pseudomonadati</taxon>
        <taxon>Pseudomonadota</taxon>
        <taxon>Gammaproteobacteria</taxon>
        <taxon>Vibrionales</taxon>
        <taxon>Vibrionaceae</taxon>
        <taxon>Grimontia</taxon>
    </lineage>
</organism>
<protein>
    <submittedName>
        <fullName evidence="2">Putative acetyltransferase</fullName>
    </submittedName>
</protein>
<name>A0A128FG25_9GAMM</name>
<dbReference type="CDD" id="cd04301">
    <property type="entry name" value="NAT_SF"/>
    <property type="match status" value="1"/>
</dbReference>
<dbReference type="Pfam" id="PF00583">
    <property type="entry name" value="Acetyltransf_1"/>
    <property type="match status" value="1"/>
</dbReference>
<feature type="domain" description="N-acetyltransferase" evidence="1">
    <location>
        <begin position="1"/>
        <end position="140"/>
    </location>
</feature>
<reference evidence="3" key="1">
    <citation type="submission" date="2016-02" db="EMBL/GenBank/DDBJ databases">
        <authorList>
            <person name="Rodrigo-Torres Lidia"/>
            <person name="Arahal R.David."/>
        </authorList>
    </citation>
    <scope>NUCLEOTIDE SEQUENCE [LARGE SCALE GENOMIC DNA]</scope>
    <source>
        <strain evidence="3">CECT 8713</strain>
    </source>
</reference>
<sequence>MEYQVVANPTEQDIMDVRGGLRAFNDPFVEHLNEMQMAVFVVDESGQRRGGIVSRFWGNWMHILFLWIDPALKGEGIGKTLMQKMEAEAVGKGCKSAMVDTFSFQARPFYESLGYQNQMTLDAVPGDEHQLHFLTKKLVD</sequence>
<dbReference type="EMBL" id="FIZY01000043">
    <property type="protein sequence ID" value="CZF85757.1"/>
    <property type="molecule type" value="Genomic_DNA"/>
</dbReference>
<accession>A0A128FG25</accession>
<dbReference type="AlphaFoldDB" id="A0A128FG25"/>
<dbReference type="InterPro" id="IPR000182">
    <property type="entry name" value="GNAT_dom"/>
</dbReference>
<gene>
    <name evidence="2" type="ORF">GMA8713_03790</name>
</gene>
<dbReference type="RefSeq" id="WP_062713102.1">
    <property type="nucleotide sequence ID" value="NZ_CAWRCI010000043.1"/>
</dbReference>
<dbReference type="InterPro" id="IPR016181">
    <property type="entry name" value="Acyl_CoA_acyltransferase"/>
</dbReference>
<evidence type="ECO:0000313" key="3">
    <source>
        <dbReference type="Proteomes" id="UP000073601"/>
    </source>
</evidence>
<dbReference type="PROSITE" id="PS51186">
    <property type="entry name" value="GNAT"/>
    <property type="match status" value="1"/>
</dbReference>
<evidence type="ECO:0000259" key="1">
    <source>
        <dbReference type="PROSITE" id="PS51186"/>
    </source>
</evidence>
<dbReference type="SUPFAM" id="SSF55729">
    <property type="entry name" value="Acyl-CoA N-acyltransferases (Nat)"/>
    <property type="match status" value="1"/>
</dbReference>
<dbReference type="OrthoDB" id="9787920at2"/>
<dbReference type="Gene3D" id="3.40.630.30">
    <property type="match status" value="1"/>
</dbReference>